<protein>
    <submittedName>
        <fullName evidence="4">Uncharacterized protein</fullName>
    </submittedName>
</protein>
<sequence>MADRRRMRERFRASLAGLLELEVLRSKHRAMVDGALGKERAGHLCWAAGESANNGPGDYRYNVLGSSTGSLRLTRSLSSGAVPQHQHHYQQKPPLRGNAAQADARFRASSGFCDDDAERFFLSSSCSSLCSRPLELRSGEDEMEWWRRTSTPVSTLGHVIPSTGFLSVADLCPESHWWHVSTILRTQVTLDPVYLLDLVAGQSQEVYQYPSPLHAVALQSPIYTPAQRPCSLPACLSEVPWRSGWSPAPRPEMRRPEKISELAYRRRWPVTVESDASSSFSSMRHTYPSGGREQWPVANRPTLRGKGKRAGETPKTCGRQQDPNPTGEEAEPWHFRKHRPTGTCAAAVASVLR</sequence>
<keyword evidence="5" id="KW-1185">Reference proteome</keyword>
<gene>
    <name evidence="4" type="ORF">AAFF_G00039280</name>
</gene>
<dbReference type="GO" id="GO:1900108">
    <property type="term" value="P:negative regulation of nodal signaling pathway"/>
    <property type="evidence" value="ECO:0007669"/>
    <property type="project" value="TreeGrafter"/>
</dbReference>
<dbReference type="EMBL" id="JAINUG010000120">
    <property type="protein sequence ID" value="KAJ8394977.1"/>
    <property type="molecule type" value="Genomic_DNA"/>
</dbReference>
<evidence type="ECO:0000256" key="2">
    <source>
        <dbReference type="ARBA" id="ARBA00023054"/>
    </source>
</evidence>
<name>A0AAD7WFD2_9TELE</name>
<dbReference type="InterPro" id="IPR024843">
    <property type="entry name" value="Dapper"/>
</dbReference>
<dbReference type="PANTHER" id="PTHR15919">
    <property type="entry name" value="DAPPER-RELATED"/>
    <property type="match status" value="1"/>
</dbReference>
<evidence type="ECO:0000313" key="4">
    <source>
        <dbReference type="EMBL" id="KAJ8394977.1"/>
    </source>
</evidence>
<evidence type="ECO:0000313" key="5">
    <source>
        <dbReference type="Proteomes" id="UP001221898"/>
    </source>
</evidence>
<organism evidence="4 5">
    <name type="scientific">Aldrovandia affinis</name>
    <dbReference type="NCBI Taxonomy" id="143900"/>
    <lineage>
        <taxon>Eukaryota</taxon>
        <taxon>Metazoa</taxon>
        <taxon>Chordata</taxon>
        <taxon>Craniata</taxon>
        <taxon>Vertebrata</taxon>
        <taxon>Euteleostomi</taxon>
        <taxon>Actinopterygii</taxon>
        <taxon>Neopterygii</taxon>
        <taxon>Teleostei</taxon>
        <taxon>Notacanthiformes</taxon>
        <taxon>Halosauridae</taxon>
        <taxon>Aldrovandia</taxon>
    </lineage>
</organism>
<comment type="caution">
    <text evidence="4">The sequence shown here is derived from an EMBL/GenBank/DDBJ whole genome shotgun (WGS) entry which is preliminary data.</text>
</comment>
<keyword evidence="2" id="KW-0175">Coiled coil</keyword>
<dbReference type="Proteomes" id="UP001221898">
    <property type="component" value="Unassembled WGS sequence"/>
</dbReference>
<feature type="region of interest" description="Disordered" evidence="3">
    <location>
        <begin position="280"/>
        <end position="341"/>
    </location>
</feature>
<evidence type="ECO:0000256" key="1">
    <source>
        <dbReference type="ARBA" id="ARBA00010807"/>
    </source>
</evidence>
<dbReference type="GO" id="GO:0005737">
    <property type="term" value="C:cytoplasm"/>
    <property type="evidence" value="ECO:0007669"/>
    <property type="project" value="TreeGrafter"/>
</dbReference>
<accession>A0AAD7WFD2</accession>
<dbReference type="PANTHER" id="PTHR15919:SF13">
    <property type="entry name" value="DAPPER HOMOLOG 2"/>
    <property type="match status" value="1"/>
</dbReference>
<proteinExistence type="inferred from homology"/>
<comment type="similarity">
    <text evidence="1">Belongs to the dapper family.</text>
</comment>
<evidence type="ECO:0000256" key="3">
    <source>
        <dbReference type="SAM" id="MobiDB-lite"/>
    </source>
</evidence>
<dbReference type="AlphaFoldDB" id="A0AAD7WFD2"/>
<dbReference type="Pfam" id="PF15268">
    <property type="entry name" value="Dapper"/>
    <property type="match status" value="1"/>
</dbReference>
<reference evidence="4" key="1">
    <citation type="journal article" date="2023" name="Science">
        <title>Genome structures resolve the early diversification of teleost fishes.</title>
        <authorList>
            <person name="Parey E."/>
            <person name="Louis A."/>
            <person name="Montfort J."/>
            <person name="Bouchez O."/>
            <person name="Roques C."/>
            <person name="Iampietro C."/>
            <person name="Lluch J."/>
            <person name="Castinel A."/>
            <person name="Donnadieu C."/>
            <person name="Desvignes T."/>
            <person name="Floi Bucao C."/>
            <person name="Jouanno E."/>
            <person name="Wen M."/>
            <person name="Mejri S."/>
            <person name="Dirks R."/>
            <person name="Jansen H."/>
            <person name="Henkel C."/>
            <person name="Chen W.J."/>
            <person name="Zahm M."/>
            <person name="Cabau C."/>
            <person name="Klopp C."/>
            <person name="Thompson A.W."/>
            <person name="Robinson-Rechavi M."/>
            <person name="Braasch I."/>
            <person name="Lecointre G."/>
            <person name="Bobe J."/>
            <person name="Postlethwait J.H."/>
            <person name="Berthelot C."/>
            <person name="Roest Crollius H."/>
            <person name="Guiguen Y."/>
        </authorList>
    </citation>
    <scope>NUCLEOTIDE SEQUENCE</scope>
    <source>
        <strain evidence="4">NC1722</strain>
    </source>
</reference>